<dbReference type="InterPro" id="IPR036271">
    <property type="entry name" value="Tet_transcr_reg_TetR-rel_C_sf"/>
</dbReference>
<evidence type="ECO:0000313" key="3">
    <source>
        <dbReference type="Proteomes" id="UP000244384"/>
    </source>
</evidence>
<reference evidence="3" key="1">
    <citation type="submission" date="2018-01" db="EMBL/GenBank/DDBJ databases">
        <authorList>
            <person name="Li J."/>
        </authorList>
    </citation>
    <scope>NUCLEOTIDE SEQUENCE [LARGE SCALE GENOMIC DNA]</scope>
    <source>
        <strain evidence="3">592</strain>
    </source>
</reference>
<dbReference type="KEGG" id="aez:C3E78_02945"/>
<dbReference type="Gene3D" id="1.10.10.60">
    <property type="entry name" value="Homeodomain-like"/>
    <property type="match status" value="1"/>
</dbReference>
<gene>
    <name evidence="2" type="ORF">C3E78_02945</name>
</gene>
<feature type="compositionally biased region" description="Polar residues" evidence="1">
    <location>
        <begin position="18"/>
        <end position="37"/>
    </location>
</feature>
<dbReference type="SUPFAM" id="SSF46689">
    <property type="entry name" value="Homeodomain-like"/>
    <property type="match status" value="1"/>
</dbReference>
<dbReference type="Pfam" id="PF17932">
    <property type="entry name" value="TetR_C_24"/>
    <property type="match status" value="1"/>
</dbReference>
<dbReference type="GO" id="GO:0003700">
    <property type="term" value="F:DNA-binding transcription factor activity"/>
    <property type="evidence" value="ECO:0007669"/>
    <property type="project" value="TreeGrafter"/>
</dbReference>
<dbReference type="InterPro" id="IPR009057">
    <property type="entry name" value="Homeodomain-like_sf"/>
</dbReference>
<proteinExistence type="predicted"/>
<feature type="region of interest" description="Disordered" evidence="1">
    <location>
        <begin position="1"/>
        <end position="46"/>
    </location>
</feature>
<sequence>MNASAGPKAPGGADDATTSDSASMPRSGRKVTTSNRQSPRKSGDERWKELLDVSARMFADRGYAATSLQHIADELGMLKGSLYYYIKTKDDLLYEVIRGVYWEGVANFRRITTGPGDAVDRLEHAIQGHVRYLIDNITATTVFLHEFDQLSPGRREELSALGYTEQLRDLIRAGQAEGSIRPEIDASMAALAVLGATNWIYRWYRDPGSRGPDEIGRQFSDIFVSGLVSPSRKA</sequence>
<evidence type="ECO:0000313" key="2">
    <source>
        <dbReference type="EMBL" id="AWB91261.1"/>
    </source>
</evidence>
<dbReference type="Gene3D" id="1.10.357.10">
    <property type="entry name" value="Tetracycline Repressor, domain 2"/>
    <property type="match status" value="1"/>
</dbReference>
<accession>A0A2S0WIU3</accession>
<accession>A0A5F2EQF4</accession>
<evidence type="ECO:0000256" key="1">
    <source>
        <dbReference type="SAM" id="MobiDB-lite"/>
    </source>
</evidence>
<dbReference type="PROSITE" id="PS50977">
    <property type="entry name" value="HTH_TETR_2"/>
    <property type="match status" value="1"/>
</dbReference>
<dbReference type="PANTHER" id="PTHR30055:SF175">
    <property type="entry name" value="HTH-TYPE TRANSCRIPTIONAL REPRESSOR KSTR2"/>
    <property type="match status" value="1"/>
</dbReference>
<dbReference type="Proteomes" id="UP000244384">
    <property type="component" value="Chromosome"/>
</dbReference>
<dbReference type="InterPro" id="IPR050109">
    <property type="entry name" value="HTH-type_TetR-like_transc_reg"/>
</dbReference>
<keyword evidence="3" id="KW-1185">Reference proteome</keyword>
<dbReference type="RefSeq" id="WP_108576907.1">
    <property type="nucleotide sequence ID" value="NZ_CP026952.1"/>
</dbReference>
<dbReference type="InterPro" id="IPR001647">
    <property type="entry name" value="HTH_TetR"/>
</dbReference>
<dbReference type="PANTHER" id="PTHR30055">
    <property type="entry name" value="HTH-TYPE TRANSCRIPTIONAL REGULATOR RUTR"/>
    <property type="match status" value="1"/>
</dbReference>
<dbReference type="InterPro" id="IPR041490">
    <property type="entry name" value="KstR2_TetR_C"/>
</dbReference>
<dbReference type="SUPFAM" id="SSF48498">
    <property type="entry name" value="Tetracyclin repressor-like, C-terminal domain"/>
    <property type="match status" value="1"/>
</dbReference>
<organism evidence="2 3">
    <name type="scientific">Aeromicrobium chenweiae</name>
    <dbReference type="NCBI Taxonomy" id="2079793"/>
    <lineage>
        <taxon>Bacteria</taxon>
        <taxon>Bacillati</taxon>
        <taxon>Actinomycetota</taxon>
        <taxon>Actinomycetes</taxon>
        <taxon>Propionibacteriales</taxon>
        <taxon>Nocardioidaceae</taxon>
        <taxon>Aeromicrobium</taxon>
    </lineage>
</organism>
<dbReference type="GO" id="GO:0000976">
    <property type="term" value="F:transcription cis-regulatory region binding"/>
    <property type="evidence" value="ECO:0007669"/>
    <property type="project" value="TreeGrafter"/>
</dbReference>
<dbReference type="EMBL" id="CP026952">
    <property type="protein sequence ID" value="AWB91261.1"/>
    <property type="molecule type" value="Genomic_DNA"/>
</dbReference>
<protein>
    <submittedName>
        <fullName evidence="2">Uncharacterized protein</fullName>
    </submittedName>
</protein>
<name>A0A2S0WIU3_9ACTN</name>
<dbReference type="AlphaFoldDB" id="A0A2S0WIU3"/>
<feature type="compositionally biased region" description="Low complexity" evidence="1">
    <location>
        <begin position="1"/>
        <end position="16"/>
    </location>
</feature>
<dbReference type="Pfam" id="PF00440">
    <property type="entry name" value="TetR_N"/>
    <property type="match status" value="1"/>
</dbReference>
<dbReference type="OrthoDB" id="8220622at2"/>
<dbReference type="PRINTS" id="PR00455">
    <property type="entry name" value="HTHTETR"/>
</dbReference>